<evidence type="ECO:0000256" key="1">
    <source>
        <dbReference type="ARBA" id="ARBA00004651"/>
    </source>
</evidence>
<feature type="transmembrane region" description="Helical" evidence="5">
    <location>
        <begin position="164"/>
        <end position="187"/>
    </location>
</feature>
<keyword evidence="3 5" id="KW-1133">Transmembrane helix</keyword>
<evidence type="ECO:0000256" key="5">
    <source>
        <dbReference type="SAM" id="Phobius"/>
    </source>
</evidence>
<gene>
    <name evidence="7" type="ORF">SAC06_02370</name>
</gene>
<feature type="transmembrane region" description="Helical" evidence="5">
    <location>
        <begin position="303"/>
        <end position="324"/>
    </location>
</feature>
<evidence type="ECO:0000256" key="4">
    <source>
        <dbReference type="ARBA" id="ARBA00023136"/>
    </source>
</evidence>
<feature type="transmembrane region" description="Helical" evidence="5">
    <location>
        <begin position="278"/>
        <end position="297"/>
    </location>
</feature>
<dbReference type="Pfam" id="PF07690">
    <property type="entry name" value="MFS_1"/>
    <property type="match status" value="1"/>
</dbReference>
<accession>A0AAU7V7Z2</accession>
<feature type="transmembrane region" description="Helical" evidence="5">
    <location>
        <begin position="38"/>
        <end position="57"/>
    </location>
</feature>
<dbReference type="SUPFAM" id="SSF103473">
    <property type="entry name" value="MFS general substrate transporter"/>
    <property type="match status" value="1"/>
</dbReference>
<dbReference type="KEGG" id="sapp:SAC06_02370"/>
<dbReference type="GO" id="GO:0005886">
    <property type="term" value="C:plasma membrane"/>
    <property type="evidence" value="ECO:0007669"/>
    <property type="project" value="UniProtKB-SubCell"/>
</dbReference>
<dbReference type="PANTHER" id="PTHR23523">
    <property type="match status" value="1"/>
</dbReference>
<dbReference type="InterPro" id="IPR020846">
    <property type="entry name" value="MFS_dom"/>
</dbReference>
<dbReference type="RefSeq" id="WP_350258619.1">
    <property type="nucleotide sequence ID" value="NZ_CP138335.1"/>
</dbReference>
<reference evidence="7" key="1">
    <citation type="submission" date="2023-11" db="EMBL/GenBank/DDBJ databases">
        <title>Scrofimicrobium hongkongense sp. nov., isolated from a patient with peritonitis.</title>
        <authorList>
            <person name="Lao H.Y."/>
            <person name="Wong A.Y.P."/>
            <person name="Ng T.L."/>
            <person name="Wong R.Y.L."/>
            <person name="Yau M.C.Y."/>
            <person name="Lam J.Y.W."/>
            <person name="Siu G.K.H."/>
        </authorList>
    </citation>
    <scope>NUCLEOTIDE SEQUENCE</scope>
    <source>
        <strain evidence="7">R131</strain>
    </source>
</reference>
<organism evidence="7">
    <name type="scientific">Scrofimicrobium appendicitidis</name>
    <dbReference type="NCBI Taxonomy" id="3079930"/>
    <lineage>
        <taxon>Bacteria</taxon>
        <taxon>Bacillati</taxon>
        <taxon>Actinomycetota</taxon>
        <taxon>Actinomycetes</taxon>
        <taxon>Actinomycetales</taxon>
        <taxon>Actinomycetaceae</taxon>
        <taxon>Scrofimicrobium</taxon>
    </lineage>
</organism>
<feature type="transmembrane region" description="Helical" evidence="5">
    <location>
        <begin position="123"/>
        <end position="144"/>
    </location>
</feature>
<dbReference type="InterPro" id="IPR011701">
    <property type="entry name" value="MFS"/>
</dbReference>
<evidence type="ECO:0000256" key="2">
    <source>
        <dbReference type="ARBA" id="ARBA00022692"/>
    </source>
</evidence>
<keyword evidence="2 5" id="KW-0812">Transmembrane</keyword>
<dbReference type="InterPro" id="IPR052524">
    <property type="entry name" value="MFS_Cyanate_Porter"/>
</dbReference>
<evidence type="ECO:0000259" key="6">
    <source>
        <dbReference type="PROSITE" id="PS50850"/>
    </source>
</evidence>
<name>A0AAU7V7Z2_9ACTO</name>
<dbReference type="InterPro" id="IPR036259">
    <property type="entry name" value="MFS_trans_sf"/>
</dbReference>
<proteinExistence type="predicted"/>
<dbReference type="GO" id="GO:0022857">
    <property type="term" value="F:transmembrane transporter activity"/>
    <property type="evidence" value="ECO:0007669"/>
    <property type="project" value="InterPro"/>
</dbReference>
<dbReference type="AlphaFoldDB" id="A0AAU7V7Z2"/>
<dbReference type="EMBL" id="CP138335">
    <property type="protein sequence ID" value="XBW08420.1"/>
    <property type="molecule type" value="Genomic_DNA"/>
</dbReference>
<protein>
    <submittedName>
        <fullName evidence="7">MFS transporter</fullName>
    </submittedName>
</protein>
<dbReference type="PROSITE" id="PS50850">
    <property type="entry name" value="MFS"/>
    <property type="match status" value="1"/>
</dbReference>
<feature type="transmembrane region" description="Helical" evidence="5">
    <location>
        <begin position="64"/>
        <end position="86"/>
    </location>
</feature>
<dbReference type="PANTHER" id="PTHR23523:SF2">
    <property type="entry name" value="2-NITROIMIDAZOLE TRANSPORTER"/>
    <property type="match status" value="1"/>
</dbReference>
<feature type="transmembrane region" description="Helical" evidence="5">
    <location>
        <begin position="207"/>
        <end position="229"/>
    </location>
</feature>
<feature type="domain" description="Major facilitator superfamily (MFS) profile" evidence="6">
    <location>
        <begin position="1"/>
        <end position="391"/>
    </location>
</feature>
<evidence type="ECO:0000256" key="3">
    <source>
        <dbReference type="ARBA" id="ARBA00022989"/>
    </source>
</evidence>
<sequence>MISLLAVIVTAIVLRPAATSIGPLLAELKADLGMSDTVAGLLTALPGLSFAFIGLTANRLAPKLGLVGSLIQAALFITLGSAIRVLTGSWELFLGFSLIALAGMAIGNVLLPAFIKVAYPNSATAMSTVYTTFLALGAILPTILDRPLEEVGSSWLGSDRGWRLGVGIWALLGLAALILWLGVHFRANLPEAATSYGSGQRFHVRQLWRSPTAVALMVFFGIQSMQAYIQFGWLAQMYRDGGLGATDSALMVSIVAAGGVPGGLLMPRIVARQKGLRWWIVLFAVLLAVGYLGVAFLPTTTPWIWAVSLGISGFAFSAALAMIISRTRSSSVTGGVSAFVQPFGYFLAALGPFLTGWAYEAVGSWTPILVTLAATSLIMAGAGLLAARPCLIDDELPASGKGAS</sequence>
<feature type="transmembrane region" description="Helical" evidence="5">
    <location>
        <begin position="365"/>
        <end position="387"/>
    </location>
</feature>
<feature type="transmembrane region" description="Helical" evidence="5">
    <location>
        <begin position="249"/>
        <end position="266"/>
    </location>
</feature>
<keyword evidence="4 5" id="KW-0472">Membrane</keyword>
<evidence type="ECO:0000313" key="7">
    <source>
        <dbReference type="EMBL" id="XBW08420.1"/>
    </source>
</evidence>
<comment type="subcellular location">
    <subcellularLocation>
        <location evidence="1">Cell membrane</location>
        <topology evidence="1">Multi-pass membrane protein</topology>
    </subcellularLocation>
</comment>
<dbReference type="Gene3D" id="1.20.1250.20">
    <property type="entry name" value="MFS general substrate transporter like domains"/>
    <property type="match status" value="1"/>
</dbReference>
<feature type="transmembrane region" description="Helical" evidence="5">
    <location>
        <begin position="336"/>
        <end position="359"/>
    </location>
</feature>
<feature type="transmembrane region" description="Helical" evidence="5">
    <location>
        <begin position="92"/>
        <end position="111"/>
    </location>
</feature>